<feature type="domain" description="Antitoxin FitA-like ribbon-helix-helix" evidence="1">
    <location>
        <begin position="2"/>
        <end position="38"/>
    </location>
</feature>
<dbReference type="AlphaFoldDB" id="A0A1D8UYD4"/>
<dbReference type="InterPro" id="IPR010985">
    <property type="entry name" value="Ribbon_hlx_hlx"/>
</dbReference>
<dbReference type="SUPFAM" id="SSF47598">
    <property type="entry name" value="Ribbon-helix-helix"/>
    <property type="match status" value="1"/>
</dbReference>
<dbReference type="Pfam" id="PF22513">
    <property type="entry name" value="FitA-like_RHH"/>
    <property type="match status" value="1"/>
</dbReference>
<dbReference type="Proteomes" id="UP000179145">
    <property type="component" value="Plasmid pKB14400_2"/>
</dbReference>
<geneLocation type="plasmid" evidence="3">
    <name>pkb14400_2</name>
</geneLocation>
<dbReference type="KEGG" id="kba:A0U89_15085"/>
<accession>A0A1D8UYD4</accession>
<gene>
    <name evidence="2" type="ORF">A0U89_15085</name>
</gene>
<name>A0A1D8UYD4_9PROT</name>
<evidence type="ECO:0000259" key="1">
    <source>
        <dbReference type="Pfam" id="PF22513"/>
    </source>
</evidence>
<dbReference type="GO" id="GO:0006355">
    <property type="term" value="P:regulation of DNA-templated transcription"/>
    <property type="evidence" value="ECO:0007669"/>
    <property type="project" value="InterPro"/>
</dbReference>
<dbReference type="RefSeq" id="WP_070404098.1">
    <property type="nucleotide sequence ID" value="NZ_BJVW01000076.1"/>
</dbReference>
<reference evidence="2 3" key="1">
    <citation type="journal article" date="2016" name="Microb. Cell Fact.">
        <title>Dissection of exopolysaccharide biosynthesis in Kozakia baliensis.</title>
        <authorList>
            <person name="Brandt J.U."/>
            <person name="Jakob F."/>
            <person name="Behr J."/>
            <person name="Geissler A.J."/>
            <person name="Vogel R.F."/>
        </authorList>
    </citation>
    <scope>NUCLEOTIDE SEQUENCE [LARGE SCALE GENOMIC DNA]</scope>
    <source>
        <strain evidence="2 3">DSM 14400</strain>
        <plasmid evidence="3">Plasmid pkb14400_2</plasmid>
    </source>
</reference>
<dbReference type="OrthoDB" id="2389872at2"/>
<dbReference type="EMBL" id="CP014676">
    <property type="protein sequence ID" value="AOX18634.1"/>
    <property type="molecule type" value="Genomic_DNA"/>
</dbReference>
<keyword evidence="3" id="KW-1185">Reference proteome</keyword>
<organism evidence="2 3">
    <name type="scientific">Kozakia baliensis</name>
    <dbReference type="NCBI Taxonomy" id="153496"/>
    <lineage>
        <taxon>Bacteria</taxon>
        <taxon>Pseudomonadati</taxon>
        <taxon>Pseudomonadota</taxon>
        <taxon>Alphaproteobacteria</taxon>
        <taxon>Acetobacterales</taxon>
        <taxon>Acetobacteraceae</taxon>
        <taxon>Kozakia</taxon>
    </lineage>
</organism>
<protein>
    <recommendedName>
        <fullName evidence="1">Antitoxin FitA-like ribbon-helix-helix domain-containing protein</fullName>
    </recommendedName>
</protein>
<evidence type="ECO:0000313" key="2">
    <source>
        <dbReference type="EMBL" id="AOX18634.1"/>
    </source>
</evidence>
<sequence length="338" mass="38012">MAMLMIRSLDDEIDTKLKTMASEAERSKEAEARLALRHWVEGRSMSKWQQEITGRIRHALDLAASPKRVQLGTDYSISPARLAQGIGEAYIGPVQGWIEGTHEPSISQIQAVARWCGVDEGWLVSGDGAPYHVEYERIPENPGEGAMALLAGQGGDITTLKALRFFRREGQRGDLMFLRHYRDGTAKVFTTPYVVPGDLAAETGGGGRSSLKSLLLTWEMLYAIYTESHSVPNLTITSHVISEDLDRQLRQGNDNPLALIERLRSLPWWEDIWDSEQISRANYWPGWRETCAELQVDLERDRWAASVRDQIKSLADDPRAFGQWLAGKDHNLQPETVS</sequence>
<keyword evidence="2" id="KW-0614">Plasmid</keyword>
<proteinExistence type="predicted"/>
<dbReference type="InterPro" id="IPR053853">
    <property type="entry name" value="FitA-like_RHH"/>
</dbReference>
<evidence type="ECO:0000313" key="3">
    <source>
        <dbReference type="Proteomes" id="UP000179145"/>
    </source>
</evidence>